<dbReference type="GO" id="GO:0008270">
    <property type="term" value="F:zinc ion binding"/>
    <property type="evidence" value="ECO:0007669"/>
    <property type="project" value="UniProtKB-KW"/>
</dbReference>
<organism evidence="8 9">
    <name type="scientific">Arthrobotrys conoides</name>
    <dbReference type="NCBI Taxonomy" id="74498"/>
    <lineage>
        <taxon>Eukaryota</taxon>
        <taxon>Fungi</taxon>
        <taxon>Dikarya</taxon>
        <taxon>Ascomycota</taxon>
        <taxon>Pezizomycotina</taxon>
        <taxon>Orbiliomycetes</taxon>
        <taxon>Orbiliales</taxon>
        <taxon>Orbiliaceae</taxon>
        <taxon>Arthrobotrys</taxon>
    </lineage>
</organism>
<dbReference type="GO" id="GO:0003676">
    <property type="term" value="F:nucleic acid binding"/>
    <property type="evidence" value="ECO:0007669"/>
    <property type="project" value="InterPro"/>
</dbReference>
<gene>
    <name evidence="8" type="ORF">TWF506_007186</name>
</gene>
<feature type="compositionally biased region" description="Basic and acidic residues" evidence="6">
    <location>
        <begin position="220"/>
        <end position="235"/>
    </location>
</feature>
<comment type="subcellular location">
    <subcellularLocation>
        <location evidence="1">Nucleus</location>
    </subcellularLocation>
</comment>
<feature type="compositionally biased region" description="Basic and acidic residues" evidence="6">
    <location>
        <begin position="159"/>
        <end position="168"/>
    </location>
</feature>
<keyword evidence="9" id="KW-1185">Reference proteome</keyword>
<dbReference type="Proteomes" id="UP001307849">
    <property type="component" value="Unassembled WGS sequence"/>
</dbReference>
<name>A0AAN8PGW4_9PEZI</name>
<dbReference type="PROSITE" id="PS00028">
    <property type="entry name" value="ZINC_FINGER_C2H2_1"/>
    <property type="match status" value="2"/>
</dbReference>
<dbReference type="SUPFAM" id="SSF57667">
    <property type="entry name" value="beta-beta-alpha zinc fingers"/>
    <property type="match status" value="1"/>
</dbReference>
<feature type="domain" description="Matrin-type" evidence="7">
    <location>
        <begin position="207"/>
        <end position="237"/>
    </location>
</feature>
<feature type="compositionally biased region" description="Basic and acidic residues" evidence="6">
    <location>
        <begin position="131"/>
        <end position="141"/>
    </location>
</feature>
<evidence type="ECO:0000313" key="8">
    <source>
        <dbReference type="EMBL" id="KAK6514824.1"/>
    </source>
</evidence>
<protein>
    <recommendedName>
        <fullName evidence="7">Matrin-type domain-containing protein</fullName>
    </recommendedName>
</protein>
<dbReference type="GO" id="GO:0005634">
    <property type="term" value="C:nucleus"/>
    <property type="evidence" value="ECO:0007669"/>
    <property type="project" value="UniProtKB-SubCell"/>
</dbReference>
<evidence type="ECO:0000259" key="7">
    <source>
        <dbReference type="PROSITE" id="PS50171"/>
    </source>
</evidence>
<keyword evidence="3" id="KW-0863">Zinc-finger</keyword>
<evidence type="ECO:0000256" key="5">
    <source>
        <dbReference type="ARBA" id="ARBA00023242"/>
    </source>
</evidence>
<keyword evidence="4" id="KW-0862">Zinc</keyword>
<dbReference type="InterPro" id="IPR036236">
    <property type="entry name" value="Znf_C2H2_sf"/>
</dbReference>
<reference evidence="8 9" key="1">
    <citation type="submission" date="2019-10" db="EMBL/GenBank/DDBJ databases">
        <authorList>
            <person name="Palmer J.M."/>
        </authorList>
    </citation>
    <scope>NUCLEOTIDE SEQUENCE [LARGE SCALE GENOMIC DNA]</scope>
    <source>
        <strain evidence="8 9">TWF506</strain>
    </source>
</reference>
<dbReference type="EMBL" id="JAVHJM010000004">
    <property type="protein sequence ID" value="KAK6514824.1"/>
    <property type="molecule type" value="Genomic_DNA"/>
</dbReference>
<feature type="compositionally biased region" description="Low complexity" evidence="6">
    <location>
        <begin position="245"/>
        <end position="281"/>
    </location>
</feature>
<evidence type="ECO:0000256" key="4">
    <source>
        <dbReference type="ARBA" id="ARBA00022833"/>
    </source>
</evidence>
<proteinExistence type="predicted"/>
<dbReference type="Gene3D" id="3.30.160.60">
    <property type="entry name" value="Classic Zinc Finger"/>
    <property type="match status" value="1"/>
</dbReference>
<dbReference type="InterPro" id="IPR013087">
    <property type="entry name" value="Znf_C2H2_type"/>
</dbReference>
<keyword evidence="2" id="KW-0479">Metal-binding</keyword>
<feature type="region of interest" description="Disordered" evidence="6">
    <location>
        <begin position="51"/>
        <end position="172"/>
    </location>
</feature>
<evidence type="ECO:0000256" key="1">
    <source>
        <dbReference type="ARBA" id="ARBA00004123"/>
    </source>
</evidence>
<comment type="caution">
    <text evidence="8">The sequence shown here is derived from an EMBL/GenBank/DDBJ whole genome shotgun (WGS) entry which is preliminary data.</text>
</comment>
<dbReference type="AlphaFoldDB" id="A0AAN8PGW4"/>
<sequence>MYDDMNSNNTTFFNMVNNESVTNTFAENLFNISPLYDAFLPSPLDTMDESTYPLENVLGGDFTLYPEENDPEEQSGPQSSSTHPQQTLAESPNSSWSQEDALGSPAIPPLSSGHSEDQGNPSPIEDLNALAERRLRENDGGKRRRKLSASNPTKRSRVEKKAAPERKSGIRRPRKPTFFCRWKECQASFTRQREFEMHMGKHEKPLFFCDICQQLLTRKDNRKKHDESKRHRENLQAHQANLANSPVLSSTTASSCSSPPNLSSDSLGSYPSPTPSPTVSISSSLEDLPLFINQPLYPDVGNQHIIADLSLDTEAKVLMLQAKIAAIGKNAEALDFEIREVLQEMEIIRREA</sequence>
<dbReference type="PROSITE" id="PS50171">
    <property type="entry name" value="ZF_MATRIN"/>
    <property type="match status" value="1"/>
</dbReference>
<feature type="compositionally biased region" description="Polar residues" evidence="6">
    <location>
        <begin position="75"/>
        <end position="98"/>
    </location>
</feature>
<keyword evidence="5" id="KW-0539">Nucleus</keyword>
<dbReference type="SMART" id="SM00355">
    <property type="entry name" value="ZnF_C2H2"/>
    <property type="match status" value="2"/>
</dbReference>
<evidence type="ECO:0000313" key="9">
    <source>
        <dbReference type="Proteomes" id="UP001307849"/>
    </source>
</evidence>
<evidence type="ECO:0000256" key="3">
    <source>
        <dbReference type="ARBA" id="ARBA00022771"/>
    </source>
</evidence>
<feature type="region of interest" description="Disordered" evidence="6">
    <location>
        <begin position="220"/>
        <end position="281"/>
    </location>
</feature>
<dbReference type="InterPro" id="IPR000690">
    <property type="entry name" value="Matrin/U1-C_Znf_C2H2"/>
</dbReference>
<evidence type="ECO:0000256" key="6">
    <source>
        <dbReference type="SAM" id="MobiDB-lite"/>
    </source>
</evidence>
<accession>A0AAN8PGW4</accession>
<evidence type="ECO:0000256" key="2">
    <source>
        <dbReference type="ARBA" id="ARBA00022723"/>
    </source>
</evidence>